<reference evidence="2 3" key="1">
    <citation type="submission" date="2009-05" db="EMBL/GenBank/DDBJ databases">
        <title>The draft genome of Acidovorax delafieldii 2AN.</title>
        <authorList>
            <consortium name="US DOE Joint Genome Institute (JGI-PGF)"/>
            <person name="Lucas S."/>
            <person name="Copeland A."/>
            <person name="Lapidus A."/>
            <person name="Glavina del Rio T."/>
            <person name="Tice H."/>
            <person name="Bruce D."/>
            <person name="Goodwin L."/>
            <person name="Pitluck S."/>
            <person name="Larimer F."/>
            <person name="Land M.L."/>
            <person name="Hauser L."/>
            <person name="Shelobolina E.S."/>
            <person name="Picardal F."/>
            <person name="Roden E."/>
            <person name="Emerson D."/>
        </authorList>
    </citation>
    <scope>NUCLEOTIDE SEQUENCE [LARGE SCALE GENOMIC DNA]</scope>
    <source>
        <strain evidence="2 3">2AN</strain>
    </source>
</reference>
<dbReference type="PATRIC" id="fig|573060.9.peg.3405"/>
<evidence type="ECO:0000313" key="3">
    <source>
        <dbReference type="Proteomes" id="UP000003856"/>
    </source>
</evidence>
<gene>
    <name evidence="2" type="ORF">AcdelDRAFT_1718</name>
</gene>
<protein>
    <submittedName>
        <fullName evidence="2">Uncharacterized protein</fullName>
    </submittedName>
</protein>
<dbReference type="EMBL" id="ACQT01000043">
    <property type="protein sequence ID" value="EER60691.1"/>
    <property type="molecule type" value="Genomic_DNA"/>
</dbReference>
<dbReference type="Proteomes" id="UP000003856">
    <property type="component" value="Unassembled WGS sequence"/>
</dbReference>
<proteinExistence type="predicted"/>
<sequence length="76" mass="7620">MVRAAGTLANGTASAGRTAPVTRSERVGMAGSASMAEWQMSQSGQLALCSWLHALDVPSSHAAAWVSMSAGAALCA</sequence>
<evidence type="ECO:0000256" key="1">
    <source>
        <dbReference type="SAM" id="MobiDB-lite"/>
    </source>
</evidence>
<dbReference type="RefSeq" id="WP_005795515.1">
    <property type="nucleotide sequence ID" value="NZ_ACQT01000043.1"/>
</dbReference>
<keyword evidence="3" id="KW-1185">Reference proteome</keyword>
<name>C5T488_ACIDE</name>
<evidence type="ECO:0000313" key="2">
    <source>
        <dbReference type="EMBL" id="EER60691.1"/>
    </source>
</evidence>
<comment type="caution">
    <text evidence="2">The sequence shown here is derived from an EMBL/GenBank/DDBJ whole genome shotgun (WGS) entry which is preliminary data.</text>
</comment>
<dbReference type="AlphaFoldDB" id="C5T488"/>
<feature type="region of interest" description="Disordered" evidence="1">
    <location>
        <begin position="1"/>
        <end position="24"/>
    </location>
</feature>
<organism evidence="2 3">
    <name type="scientific">Acidovorax delafieldii 2AN</name>
    <dbReference type="NCBI Taxonomy" id="573060"/>
    <lineage>
        <taxon>Bacteria</taxon>
        <taxon>Pseudomonadati</taxon>
        <taxon>Pseudomonadota</taxon>
        <taxon>Betaproteobacteria</taxon>
        <taxon>Burkholderiales</taxon>
        <taxon>Comamonadaceae</taxon>
        <taxon>Acidovorax</taxon>
    </lineage>
</organism>
<accession>C5T488</accession>